<protein>
    <submittedName>
        <fullName evidence="5">MarR family winged helix-turn-helix transcriptional regulator</fullName>
    </submittedName>
</protein>
<feature type="domain" description="HTH marR-type" evidence="4">
    <location>
        <begin position="10"/>
        <end position="140"/>
    </location>
</feature>
<keyword evidence="2" id="KW-0238">DNA-binding</keyword>
<dbReference type="PROSITE" id="PS50995">
    <property type="entry name" value="HTH_MARR_2"/>
    <property type="match status" value="1"/>
</dbReference>
<proteinExistence type="predicted"/>
<dbReference type="InterPro" id="IPR023187">
    <property type="entry name" value="Tscrpt_reg_MarR-type_CS"/>
</dbReference>
<dbReference type="InterPro" id="IPR036388">
    <property type="entry name" value="WH-like_DNA-bd_sf"/>
</dbReference>
<gene>
    <name evidence="5" type="ORF">ACFQ4H_22355</name>
</gene>
<accession>A0ABW3YKJ5</accession>
<dbReference type="PANTHER" id="PTHR33164:SF57">
    <property type="entry name" value="MARR-FAMILY TRANSCRIPTIONAL REGULATOR"/>
    <property type="match status" value="1"/>
</dbReference>
<dbReference type="Pfam" id="PF01047">
    <property type="entry name" value="MarR"/>
    <property type="match status" value="1"/>
</dbReference>
<dbReference type="InterPro" id="IPR036390">
    <property type="entry name" value="WH_DNA-bd_sf"/>
</dbReference>
<evidence type="ECO:0000259" key="4">
    <source>
        <dbReference type="PROSITE" id="PS50995"/>
    </source>
</evidence>
<dbReference type="EMBL" id="JBHTMP010000037">
    <property type="protein sequence ID" value="MFD1323834.1"/>
    <property type="molecule type" value="Genomic_DNA"/>
</dbReference>
<sequence>MTDDGISAVERELTMLLRRARAVSGEVAREVHPELEPTAYGLLVWLRRCGPTRLTDLAGRVGTSKGTLSRQIHALESMGLLQRQPDPVDGRAFLLEVTDEGHRRFTAARSARIEQLRQVLANWSPADRDEFARLLHRFNEESAWS</sequence>
<dbReference type="Gene3D" id="1.10.10.10">
    <property type="entry name" value="Winged helix-like DNA-binding domain superfamily/Winged helix DNA-binding domain"/>
    <property type="match status" value="1"/>
</dbReference>
<keyword evidence="1" id="KW-0805">Transcription regulation</keyword>
<dbReference type="PROSITE" id="PS01117">
    <property type="entry name" value="HTH_MARR_1"/>
    <property type="match status" value="1"/>
</dbReference>
<evidence type="ECO:0000313" key="6">
    <source>
        <dbReference type="Proteomes" id="UP001597260"/>
    </source>
</evidence>
<organism evidence="5 6">
    <name type="scientific">Micromonospora sonneratiae</name>
    <dbReference type="NCBI Taxonomy" id="1184706"/>
    <lineage>
        <taxon>Bacteria</taxon>
        <taxon>Bacillati</taxon>
        <taxon>Actinomycetota</taxon>
        <taxon>Actinomycetes</taxon>
        <taxon>Micromonosporales</taxon>
        <taxon>Micromonosporaceae</taxon>
        <taxon>Micromonospora</taxon>
    </lineage>
</organism>
<dbReference type="SUPFAM" id="SSF46785">
    <property type="entry name" value="Winged helix' DNA-binding domain"/>
    <property type="match status" value="1"/>
</dbReference>
<keyword evidence="3" id="KW-0804">Transcription</keyword>
<evidence type="ECO:0000313" key="5">
    <source>
        <dbReference type="EMBL" id="MFD1323834.1"/>
    </source>
</evidence>
<dbReference type="PANTHER" id="PTHR33164">
    <property type="entry name" value="TRANSCRIPTIONAL REGULATOR, MARR FAMILY"/>
    <property type="match status" value="1"/>
</dbReference>
<comment type="caution">
    <text evidence="5">The sequence shown here is derived from an EMBL/GenBank/DDBJ whole genome shotgun (WGS) entry which is preliminary data.</text>
</comment>
<dbReference type="Proteomes" id="UP001597260">
    <property type="component" value="Unassembled WGS sequence"/>
</dbReference>
<name>A0ABW3YKJ5_9ACTN</name>
<evidence type="ECO:0000256" key="1">
    <source>
        <dbReference type="ARBA" id="ARBA00023015"/>
    </source>
</evidence>
<reference evidence="6" key="1">
    <citation type="journal article" date="2019" name="Int. J. Syst. Evol. Microbiol.">
        <title>The Global Catalogue of Microorganisms (GCM) 10K type strain sequencing project: providing services to taxonomists for standard genome sequencing and annotation.</title>
        <authorList>
            <consortium name="The Broad Institute Genomics Platform"/>
            <consortium name="The Broad Institute Genome Sequencing Center for Infectious Disease"/>
            <person name="Wu L."/>
            <person name="Ma J."/>
        </authorList>
    </citation>
    <scope>NUCLEOTIDE SEQUENCE [LARGE SCALE GENOMIC DNA]</scope>
    <source>
        <strain evidence="6">JCM 31037</strain>
    </source>
</reference>
<evidence type="ECO:0000256" key="2">
    <source>
        <dbReference type="ARBA" id="ARBA00023125"/>
    </source>
</evidence>
<dbReference type="InterPro" id="IPR000835">
    <property type="entry name" value="HTH_MarR-typ"/>
</dbReference>
<dbReference type="RefSeq" id="WP_377573452.1">
    <property type="nucleotide sequence ID" value="NZ_JBHTMP010000037.1"/>
</dbReference>
<dbReference type="SMART" id="SM00347">
    <property type="entry name" value="HTH_MARR"/>
    <property type="match status" value="1"/>
</dbReference>
<keyword evidence="6" id="KW-1185">Reference proteome</keyword>
<evidence type="ECO:0000256" key="3">
    <source>
        <dbReference type="ARBA" id="ARBA00023163"/>
    </source>
</evidence>
<dbReference type="InterPro" id="IPR039422">
    <property type="entry name" value="MarR/SlyA-like"/>
</dbReference>